<feature type="domain" description="DUF4347" evidence="2">
    <location>
        <begin position="115"/>
        <end position="280"/>
    </location>
</feature>
<dbReference type="EMBL" id="JAYXHS010000003">
    <property type="protein sequence ID" value="MEC5387334.1"/>
    <property type="molecule type" value="Genomic_DNA"/>
</dbReference>
<dbReference type="InterPro" id="IPR040853">
    <property type="entry name" value="RapA2_cadherin-like"/>
</dbReference>
<accession>A0ABU6K6S8</accession>
<feature type="domain" description="RapA2 cadherin-like" evidence="3">
    <location>
        <begin position="606"/>
        <end position="669"/>
    </location>
</feature>
<gene>
    <name evidence="4" type="ORF">VVD49_16510</name>
</gene>
<protein>
    <submittedName>
        <fullName evidence="4">DUF4347 domain-containing protein</fullName>
    </submittedName>
</protein>
<dbReference type="Pfam" id="PF14252">
    <property type="entry name" value="DUF4347"/>
    <property type="match status" value="1"/>
</dbReference>
<feature type="region of interest" description="Disordered" evidence="1">
    <location>
        <begin position="14"/>
        <end position="35"/>
    </location>
</feature>
<feature type="domain" description="RapA2 cadherin-like" evidence="3">
    <location>
        <begin position="1767"/>
        <end position="1834"/>
    </location>
</feature>
<organism evidence="4 5">
    <name type="scientific">Uliginosibacterium silvisoli</name>
    <dbReference type="NCBI Taxonomy" id="3114758"/>
    <lineage>
        <taxon>Bacteria</taxon>
        <taxon>Pseudomonadati</taxon>
        <taxon>Pseudomonadota</taxon>
        <taxon>Betaproteobacteria</taxon>
        <taxon>Rhodocyclales</taxon>
        <taxon>Zoogloeaceae</taxon>
        <taxon>Uliginosibacterium</taxon>
    </lineage>
</organism>
<dbReference type="Pfam" id="PF17803">
    <property type="entry name" value="Cadherin_4"/>
    <property type="match status" value="4"/>
</dbReference>
<keyword evidence="5" id="KW-1185">Reference proteome</keyword>
<name>A0ABU6K6S8_9RHOO</name>
<evidence type="ECO:0000259" key="3">
    <source>
        <dbReference type="Pfam" id="PF17803"/>
    </source>
</evidence>
<comment type="caution">
    <text evidence="4">The sequence shown here is derived from an EMBL/GenBank/DDBJ whole genome shotgun (WGS) entry which is preliminary data.</text>
</comment>
<evidence type="ECO:0000313" key="5">
    <source>
        <dbReference type="Proteomes" id="UP001331561"/>
    </source>
</evidence>
<dbReference type="RefSeq" id="WP_327600309.1">
    <property type="nucleotide sequence ID" value="NZ_JAYXHS010000003.1"/>
</dbReference>
<sequence length="1845" mass="186999">MGHADLGARLKRFFSRRKGEKTSTPARELTPATPPRRAIFEEVEARILFSADVAPGVSDGTSAEVRIIDSEADAPAATPAVVTYQQQGDAWVNPYSDPYSAATAASTATQPGQQLVFIDTTVEHWEELLADVQKSQPDAEVFVLDATRDGIQQITDMLAGRNDIAAIHVISHGSAGNLVIGSSLVDNITLGAYAESISSWRGALSEDADILFYGCDVAANESGQQLIDQISTLTGADTAASTDVTGNTALGGNWTLEYTHGQIETAVILDAAAQQSWMGTMAISLDAVSSSATSGNATSLTWSHTVGSGSNGILIVEIALRYNAGASSVTYGGTALTKLSSVTDGGGIVTAELWYLKAPASGTKSIVVTLPTTHEFVAGATSFFNVNQTTPFGTAATNDGSGTTASVTASSASGEIVVAVAASRQNSSSSVGSGQTELWTEQNGTLSADAWGSTTSKAGAASVASSWTISSSEWAATAVSLKATPNNAPTTTITPTSYTATEQVSLTLQGTGITVADADNDPLTVTISTGNSSSQFTAAVGTTGVTIVSGNTSNALVLSGTAAQLNNFFAGNGGATFSFRMPGDTPAASVTMTISTSDGVASGSDTATINITAVNDAPTVTITTDPYSATEQTSLTLQGTGISIADVDAGASSVTATISVASGTLTVAAGSTGAGVSGSGTNTITLTGTLTQINNLLAGNNSGTLTYIYSGDAPPASDTLTVSVNDGGNTGTGGAKTGSDSTTINITGVNDAPVLSGTNNFSAINEDNTTSGGTLVSSLVSGKITEPDGGSTYGIAVTAVDNTNGTWQYTTNGGSNWSSFGSPSNTAARLLAADANTYIRFVPNTDWSGTATITYRAWDQTSGTAGSTLSTNSNGGSTAFSTATASPSITVNAVNDAPVVTNTSSTLAYTENAAATIIDSALTISDVDSTTLTGATITISANYSSSQDVLAFTNQLGITGSWNSGTGVLTLSGTTTVANYQTALRSITYYNSSDNPSTSTRTVTFTVNDGSATGSDTRDISVTAVNDAPVVTTTGTTLSYTENAAATAIDNALTISDADSTNMTGATITISANYSSSQDVLAFTNQLGITGSWNSGTGVLTLSGTTTVANYQTALRSITYYNSSDNPSTATRTVTFTVNDGATTGSNTRNISVTAVNDAPVVTTTGSTLAYTENAAATAIDNALTISDADSTNMTGATITISANYSSSQDVLAFTNQLGITGSWNSGTGVLTLSGTTTVANYQTALRSITYYNSSDNPSTATRTVTFTVNDGATTGSNTRNISVAAVNDAPVVTTTGSTLAYTENAAATVIDNALTVSDADNTNMTGATITISANYASGQDVLAFTNQLGITGSWNSGTGVLTLSGTTTVANYQTALRSITYYNSSDNPSTATRTVTFAVNDGSTTGSGTRDISVAAVNDAPVVTTTGSTLAYTENAAATAIDNALTVSDADSTNMTGATITISANYASGQDVLAFTNQLGITGSWNSGTGVLTLSGTTTVANYQTALRSITYYNSSDSPSTATRTVTFTVNDGSTTGSNTRNISVTAVNDAPTGADKTITTNEDTAYTFAASDFGFSDVDSGDSLSAVRFDTVPAVGTFTYSGGTVTAGTILTTAQLSTLVFTPAANANGNSYASFTFSVRDQSSVYDASPNTITFNVTPVNDAPTGADKTITTNEDTAYTFAASDFGFSDVDSGDSLSAVRFDTVPAVGTFTYSGGTVTAGTILTTAQLSTLVFTPAANANGNSYASFTFSVRDQSSVYDASPNTITFNVTPVNDAPTGTDKTITTNEDTAYTFAASDFGFSDVDSGDSLSAVRFDTVPAVGTFTYSGGTVTAGTILTTAQLS</sequence>
<proteinExistence type="predicted"/>
<feature type="domain" description="RapA2 cadherin-like" evidence="3">
    <location>
        <begin position="1654"/>
        <end position="1721"/>
    </location>
</feature>
<dbReference type="Proteomes" id="UP001331561">
    <property type="component" value="Unassembled WGS sequence"/>
</dbReference>
<dbReference type="PANTHER" id="PTHR14139">
    <property type="entry name" value="CALSYNTENIN"/>
    <property type="match status" value="1"/>
</dbReference>
<dbReference type="PANTHER" id="PTHR14139:SF2">
    <property type="entry name" value="CALSYNTENIN-1"/>
    <property type="match status" value="1"/>
</dbReference>
<evidence type="ECO:0000256" key="1">
    <source>
        <dbReference type="SAM" id="MobiDB-lite"/>
    </source>
</evidence>
<evidence type="ECO:0000313" key="4">
    <source>
        <dbReference type="EMBL" id="MEC5387334.1"/>
    </source>
</evidence>
<feature type="non-terminal residue" evidence="4">
    <location>
        <position position="1845"/>
    </location>
</feature>
<feature type="domain" description="RapA2 cadherin-like" evidence="3">
    <location>
        <begin position="1541"/>
        <end position="1608"/>
    </location>
</feature>
<dbReference type="InterPro" id="IPR025592">
    <property type="entry name" value="DUF4347"/>
</dbReference>
<evidence type="ECO:0000259" key="2">
    <source>
        <dbReference type="Pfam" id="PF14252"/>
    </source>
</evidence>
<reference evidence="4 5" key="1">
    <citation type="submission" date="2024-01" db="EMBL/GenBank/DDBJ databases">
        <title>Uliginosibacterium soil sp. nov.</title>
        <authorList>
            <person name="Lv Y."/>
        </authorList>
    </citation>
    <scope>NUCLEOTIDE SEQUENCE [LARGE SCALE GENOMIC DNA]</scope>
    <source>
        <strain evidence="4 5">H3</strain>
    </source>
</reference>